<evidence type="ECO:0000256" key="1">
    <source>
        <dbReference type="SAM" id="Phobius"/>
    </source>
</evidence>
<keyword evidence="1" id="KW-0812">Transmembrane</keyword>
<dbReference type="RefSeq" id="WP_311424533.1">
    <property type="nucleotide sequence ID" value="NZ_JAVREH010000037.1"/>
</dbReference>
<organism evidence="2 3">
    <name type="scientific">Jatrophihabitans lederbergiae</name>
    <dbReference type="NCBI Taxonomy" id="3075547"/>
    <lineage>
        <taxon>Bacteria</taxon>
        <taxon>Bacillati</taxon>
        <taxon>Actinomycetota</taxon>
        <taxon>Actinomycetes</taxon>
        <taxon>Jatrophihabitantales</taxon>
        <taxon>Jatrophihabitantaceae</taxon>
        <taxon>Jatrophihabitans</taxon>
    </lineage>
</organism>
<evidence type="ECO:0000313" key="2">
    <source>
        <dbReference type="EMBL" id="MDT0263386.1"/>
    </source>
</evidence>
<feature type="transmembrane region" description="Helical" evidence="1">
    <location>
        <begin position="45"/>
        <end position="66"/>
    </location>
</feature>
<dbReference type="InterPro" id="IPR009937">
    <property type="entry name" value="Phage_holin_3_6"/>
</dbReference>
<dbReference type="EMBL" id="JAVREH010000037">
    <property type="protein sequence ID" value="MDT0263386.1"/>
    <property type="molecule type" value="Genomic_DNA"/>
</dbReference>
<feature type="transmembrane region" description="Helical" evidence="1">
    <location>
        <begin position="78"/>
        <end position="100"/>
    </location>
</feature>
<dbReference type="Pfam" id="PF07332">
    <property type="entry name" value="Phage_holin_3_6"/>
    <property type="match status" value="1"/>
</dbReference>
<keyword evidence="1" id="KW-0472">Membrane</keyword>
<keyword evidence="3" id="KW-1185">Reference proteome</keyword>
<proteinExistence type="predicted"/>
<gene>
    <name evidence="2" type="ORF">RM423_18545</name>
</gene>
<reference evidence="3" key="1">
    <citation type="submission" date="2023-07" db="EMBL/GenBank/DDBJ databases">
        <title>30 novel species of actinomycetes from the DSMZ collection.</title>
        <authorList>
            <person name="Nouioui I."/>
        </authorList>
    </citation>
    <scope>NUCLEOTIDE SEQUENCE [LARGE SCALE GENOMIC DNA]</scope>
    <source>
        <strain evidence="3">DSM 44399</strain>
    </source>
</reference>
<accession>A0ABU2JEG7</accession>
<evidence type="ECO:0000313" key="3">
    <source>
        <dbReference type="Proteomes" id="UP001183176"/>
    </source>
</evidence>
<keyword evidence="1" id="KW-1133">Transmembrane helix</keyword>
<sequence length="135" mass="14155">MTGDQVSIGTLVAQASSSFSTLLHGEIELAKLEVKASVKNAGTGAGMFAAAAVLGVFALIFGLIALAEGLVALGVWRWLAYLIVFVVLIAMAGVLVLMGIRKVKRVKAPQQTIDSTRDTVTALRQATAHQPTHRA</sequence>
<dbReference type="Proteomes" id="UP001183176">
    <property type="component" value="Unassembled WGS sequence"/>
</dbReference>
<comment type="caution">
    <text evidence="2">The sequence shown here is derived from an EMBL/GenBank/DDBJ whole genome shotgun (WGS) entry which is preliminary data.</text>
</comment>
<protein>
    <submittedName>
        <fullName evidence="2">Phage holin family protein</fullName>
    </submittedName>
</protein>
<name>A0ABU2JEG7_9ACTN</name>